<gene>
    <name evidence="14" type="ORF">MNBD_GAMMA15-696</name>
</gene>
<dbReference type="GO" id="GO:0009055">
    <property type="term" value="F:electron transfer activity"/>
    <property type="evidence" value="ECO:0007669"/>
    <property type="project" value="InterPro"/>
</dbReference>
<keyword evidence="6" id="KW-0479">Metal-binding</keyword>
<dbReference type="SUPFAM" id="SSF81342">
    <property type="entry name" value="Transmembrane di-heme cytochromes"/>
    <property type="match status" value="1"/>
</dbReference>
<keyword evidence="2" id="KW-0813">Transport</keyword>
<dbReference type="PANTHER" id="PTHR30529:SF1">
    <property type="entry name" value="CYTOCHROME B561 HOMOLOG 2"/>
    <property type="match status" value="1"/>
</dbReference>
<evidence type="ECO:0000256" key="6">
    <source>
        <dbReference type="ARBA" id="ARBA00022723"/>
    </source>
</evidence>
<dbReference type="GO" id="GO:0005886">
    <property type="term" value="C:plasma membrane"/>
    <property type="evidence" value="ECO:0007669"/>
    <property type="project" value="UniProtKB-SubCell"/>
</dbReference>
<feature type="transmembrane region" description="Helical" evidence="12">
    <location>
        <begin position="89"/>
        <end position="108"/>
    </location>
</feature>
<evidence type="ECO:0000256" key="8">
    <source>
        <dbReference type="ARBA" id="ARBA00022989"/>
    </source>
</evidence>
<keyword evidence="7" id="KW-0249">Electron transport</keyword>
<dbReference type="AlphaFoldDB" id="A0A3B0YHV9"/>
<dbReference type="GO" id="GO:0020037">
    <property type="term" value="F:heme binding"/>
    <property type="evidence" value="ECO:0007669"/>
    <property type="project" value="TreeGrafter"/>
</dbReference>
<evidence type="ECO:0000256" key="12">
    <source>
        <dbReference type="SAM" id="Phobius"/>
    </source>
</evidence>
<dbReference type="Pfam" id="PF01292">
    <property type="entry name" value="Ni_hydr_CYTB"/>
    <property type="match status" value="1"/>
</dbReference>
<evidence type="ECO:0000256" key="7">
    <source>
        <dbReference type="ARBA" id="ARBA00022982"/>
    </source>
</evidence>
<evidence type="ECO:0000256" key="3">
    <source>
        <dbReference type="ARBA" id="ARBA00022475"/>
    </source>
</evidence>
<keyword evidence="3" id="KW-1003">Cell membrane</keyword>
<dbReference type="InterPro" id="IPR052168">
    <property type="entry name" value="Cytochrome_b561_oxidase"/>
</dbReference>
<organism evidence="14">
    <name type="scientific">hydrothermal vent metagenome</name>
    <dbReference type="NCBI Taxonomy" id="652676"/>
    <lineage>
        <taxon>unclassified sequences</taxon>
        <taxon>metagenomes</taxon>
        <taxon>ecological metagenomes</taxon>
    </lineage>
</organism>
<accession>A0A3B0YHV9</accession>
<feature type="transmembrane region" description="Helical" evidence="12">
    <location>
        <begin position="144"/>
        <end position="165"/>
    </location>
</feature>
<feature type="transmembrane region" description="Helical" evidence="12">
    <location>
        <begin position="12"/>
        <end position="34"/>
    </location>
</feature>
<evidence type="ECO:0000256" key="1">
    <source>
        <dbReference type="ARBA" id="ARBA00004651"/>
    </source>
</evidence>
<comment type="subcellular location">
    <subcellularLocation>
        <location evidence="1">Cell membrane</location>
        <topology evidence="1">Multi-pass membrane protein</topology>
    </subcellularLocation>
</comment>
<name>A0A3B0YHV9_9ZZZZ</name>
<evidence type="ECO:0000313" key="14">
    <source>
        <dbReference type="EMBL" id="VAW80508.1"/>
    </source>
</evidence>
<dbReference type="GO" id="GO:0046872">
    <property type="term" value="F:metal ion binding"/>
    <property type="evidence" value="ECO:0007669"/>
    <property type="project" value="UniProtKB-KW"/>
</dbReference>
<keyword evidence="9" id="KW-0408">Iron</keyword>
<feature type="domain" description="Cytochrome b561 bacterial/Ni-hydrogenase" evidence="13">
    <location>
        <begin position="8"/>
        <end position="177"/>
    </location>
</feature>
<reference evidence="14" key="1">
    <citation type="submission" date="2018-06" db="EMBL/GenBank/DDBJ databases">
        <authorList>
            <person name="Zhirakovskaya E."/>
        </authorList>
    </citation>
    <scope>NUCLEOTIDE SEQUENCE</scope>
</reference>
<evidence type="ECO:0000256" key="5">
    <source>
        <dbReference type="ARBA" id="ARBA00022692"/>
    </source>
</evidence>
<comment type="similarity">
    <text evidence="11">Belongs to the cytochrome b561 family.</text>
</comment>
<protein>
    <submittedName>
        <fullName evidence="14">Cytochrome b561 homolog 2</fullName>
    </submittedName>
</protein>
<evidence type="ECO:0000256" key="11">
    <source>
        <dbReference type="ARBA" id="ARBA00037975"/>
    </source>
</evidence>
<evidence type="ECO:0000259" key="13">
    <source>
        <dbReference type="Pfam" id="PF01292"/>
    </source>
</evidence>
<dbReference type="PANTHER" id="PTHR30529">
    <property type="entry name" value="CYTOCHROME B561"/>
    <property type="match status" value="1"/>
</dbReference>
<dbReference type="GO" id="GO:0022904">
    <property type="term" value="P:respiratory electron transport chain"/>
    <property type="evidence" value="ECO:0007669"/>
    <property type="project" value="InterPro"/>
</dbReference>
<keyword evidence="5 12" id="KW-0812">Transmembrane</keyword>
<dbReference type="InterPro" id="IPR016174">
    <property type="entry name" value="Di-haem_cyt_TM"/>
</dbReference>
<evidence type="ECO:0000256" key="4">
    <source>
        <dbReference type="ARBA" id="ARBA00022617"/>
    </source>
</evidence>
<keyword evidence="10 12" id="KW-0472">Membrane</keyword>
<feature type="transmembrane region" description="Helical" evidence="12">
    <location>
        <begin position="49"/>
        <end position="68"/>
    </location>
</feature>
<evidence type="ECO:0000256" key="10">
    <source>
        <dbReference type="ARBA" id="ARBA00023136"/>
    </source>
</evidence>
<keyword evidence="8 12" id="KW-1133">Transmembrane helix</keyword>
<evidence type="ECO:0000256" key="9">
    <source>
        <dbReference type="ARBA" id="ARBA00023004"/>
    </source>
</evidence>
<keyword evidence="4" id="KW-0349">Heme</keyword>
<sequence>MWRNGENHYGRITIGLHWLVAITVIGLFTLGWWMGGLDYYDPWYREAPALHKGTGVLLFMVMVARVVWRHTNPRPAAVGTAFEQKAAGTVHVTLYVLLFAIMLSGYLISTADGRALKVFDLFSLPATINGFENQEDLAGEIHEWLAFTVIGLTLIHALAALKHHFLDRDATLKRMLGTGN</sequence>
<proteinExistence type="inferred from homology"/>
<evidence type="ECO:0000256" key="2">
    <source>
        <dbReference type="ARBA" id="ARBA00022448"/>
    </source>
</evidence>
<dbReference type="EMBL" id="UOFN01000128">
    <property type="protein sequence ID" value="VAW80508.1"/>
    <property type="molecule type" value="Genomic_DNA"/>
</dbReference>
<dbReference type="InterPro" id="IPR011577">
    <property type="entry name" value="Cyt_b561_bac/Ni-Hgenase"/>
</dbReference>